<evidence type="ECO:0000313" key="3">
    <source>
        <dbReference type="EMBL" id="VDP18491.1"/>
    </source>
</evidence>
<reference evidence="3 4" key="1">
    <citation type="submission" date="2018-11" db="EMBL/GenBank/DDBJ databases">
        <authorList>
            <consortium name="Pathogen Informatics"/>
        </authorList>
    </citation>
    <scope>NUCLEOTIDE SEQUENCE [LARGE SCALE GENOMIC DNA]</scope>
    <source>
        <strain evidence="3 4">Zambia</strain>
    </source>
</reference>
<feature type="region of interest" description="Disordered" evidence="2">
    <location>
        <begin position="430"/>
        <end position="472"/>
    </location>
</feature>
<accession>A0A183MHI1</accession>
<keyword evidence="1" id="KW-0175">Coiled coil</keyword>
<evidence type="ECO:0000256" key="2">
    <source>
        <dbReference type="SAM" id="MobiDB-lite"/>
    </source>
</evidence>
<evidence type="ECO:0000313" key="4">
    <source>
        <dbReference type="Proteomes" id="UP000277204"/>
    </source>
</evidence>
<name>A0A183MHI1_9TREM</name>
<proteinExistence type="predicted"/>
<feature type="region of interest" description="Disordered" evidence="2">
    <location>
        <begin position="27"/>
        <end position="46"/>
    </location>
</feature>
<evidence type="ECO:0000256" key="1">
    <source>
        <dbReference type="SAM" id="Coils"/>
    </source>
</evidence>
<dbReference type="AlphaFoldDB" id="A0A183MHI1"/>
<feature type="coiled-coil region" evidence="1">
    <location>
        <begin position="797"/>
        <end position="824"/>
    </location>
</feature>
<protein>
    <submittedName>
        <fullName evidence="3">Uncharacterized protein</fullName>
    </submittedName>
</protein>
<feature type="region of interest" description="Disordered" evidence="2">
    <location>
        <begin position="484"/>
        <end position="508"/>
    </location>
</feature>
<sequence>MKRRQKLKSQFSPIIYHLKPVLIKSISSSESSVDQKEFETESETIDDTSDLELKSITYKTDISNSPDTITPTPKIPLSSLSETLSDDSNIKCFNSYYLSDANGKPIQGPIFLSPYDKEKLHIQQQQQRQKIPVNSLLLPKECMNSYQNHQTNIEHVMPFMDDKVSSTNNLKENSGLASKHIQNPLTEKSLNGKKPTTYYMKRYKTSGELEDKETQFIDMKSVNKPIGLQPDLKTDITYSNTDKNHVKCHQCIIKNHGSGKQNKALLRHCSMSNLSNNSLTRKKLNSSLDSLQQLVKDHDTDCLDSVTLISDRENNENKNQAEECLVTSENDNQNLHTFKLKKSATQKKKQNFRPNPRRCQSVTGCKVINSCLTNHKQMNRYSDRTFSHDLICSRNQNKLPTKTLYSERKERTNKNITGNHSDRQRFNYLSSSSKLSSKSKSQPRRVSSRSNSRVRSSLKVRNKSLDKNEYNQNDSINHHIHLDHHERRLHSSNNQRTQRNQSPIENRINTIRDSDYHRSIHSPISYFLDFNDKPDCNQHCTNLHSEYFPINKQNADSPTYINSEYADNLPKPLHSSELQNENHSNENGLHNKSIHCLRKILNIHWPDTISNNLLWEGTNQLPAEEKMSKTRWKWIGHRLRKSSNCITRQALTWNPEGKQKRGRLKNTLRQEIKADVKRMNNDCKELERIAQDRVGWRMLVVGRCSFTRSNRCKYICTFLLKSIFSSRRNNLCTIHPNSSFHRNSDLYSGSLDRLRRRCHSIERELGSIERDKYEQGLSNPILGDPRVDALTSANRILRQRLHDIQKLQENREHALNKANEMVNSLLNKQQKQASIIRESTRNFAQTPSTLLTNNHDIDDDHNRKSYVTNLYKPVIKDDSFNLPTYTPTKYRHYQNQHHLQCHHDVNHITDHYDRNYNQHSPYNYCSNQRKPFNSRNNPTNLLLEKLRSDYADLANSVCRIEEKARDAASSVQSLLRQFQMGLMEPVNFNSMNQLPNGDSHESFNRESYSNELYDKSVMLRLQKARDTLDQLKSDSFRPSINLQRQVDYTVPLTISVAPTTNSLLSSTIPVMTTTSGPFPSKMNHYNLHEPHLIHSNVYNRPYTNSLRSTWHIS</sequence>
<feature type="compositionally biased region" description="Polar residues" evidence="2">
    <location>
        <begin position="491"/>
        <end position="508"/>
    </location>
</feature>
<keyword evidence="4" id="KW-1185">Reference proteome</keyword>
<gene>
    <name evidence="3" type="ORF">SMRZ_LOCUS15506</name>
</gene>
<feature type="compositionally biased region" description="Low complexity" evidence="2">
    <location>
        <begin position="430"/>
        <end position="440"/>
    </location>
</feature>
<dbReference type="Proteomes" id="UP000277204">
    <property type="component" value="Unassembled WGS sequence"/>
</dbReference>
<organism evidence="3 4">
    <name type="scientific">Schistosoma margrebowiei</name>
    <dbReference type="NCBI Taxonomy" id="48269"/>
    <lineage>
        <taxon>Eukaryota</taxon>
        <taxon>Metazoa</taxon>
        <taxon>Spiralia</taxon>
        <taxon>Lophotrochozoa</taxon>
        <taxon>Platyhelminthes</taxon>
        <taxon>Trematoda</taxon>
        <taxon>Digenea</taxon>
        <taxon>Strigeidida</taxon>
        <taxon>Schistosomatoidea</taxon>
        <taxon>Schistosomatidae</taxon>
        <taxon>Schistosoma</taxon>
    </lineage>
</organism>
<dbReference type="EMBL" id="UZAI01016947">
    <property type="protein sequence ID" value="VDP18491.1"/>
    <property type="molecule type" value="Genomic_DNA"/>
</dbReference>